<proteinExistence type="inferred from homology"/>
<evidence type="ECO:0000256" key="3">
    <source>
        <dbReference type="ARBA" id="ARBA00022576"/>
    </source>
</evidence>
<comment type="similarity">
    <text evidence="7">Belongs to the class-I pyridoxal-phosphate-dependent aminotransferase family. Alanine aminotransferase subfamily.</text>
</comment>
<keyword evidence="4" id="KW-0808">Transferase</keyword>
<dbReference type="InterPro" id="IPR015421">
    <property type="entry name" value="PyrdxlP-dep_Trfase_major"/>
</dbReference>
<dbReference type="InterPro" id="IPR004839">
    <property type="entry name" value="Aminotransferase_I/II_large"/>
</dbReference>
<dbReference type="AlphaFoldDB" id="A0AAV6HKS8"/>
<dbReference type="SUPFAM" id="SSF53383">
    <property type="entry name" value="PLP-dependent transferases"/>
    <property type="match status" value="1"/>
</dbReference>
<comment type="cofactor">
    <cofactor evidence="1">
        <name>pyridoxal 5'-phosphate</name>
        <dbReference type="ChEBI" id="CHEBI:597326"/>
    </cofactor>
</comment>
<sequence>MSLLREASSRLWSIRSSEQVALAKRAAQITAELQQGVTRPYKNVIDCSWGDPHREGLNPLTFVRQVVAACLYPSLLTSEVLPVDVQLRAKGLLGECGGGSVGSYTSTAGIPKIVQSVSEFISQRDGAVPSSPENIFITLGSQRSLMMVLKIFVKNEGTIQTGVLSPVPSYPYFNMALSMQGGVMVPYHLCEEQGWKLKVDELSRALHAARGHCNPMALYVINPGNPTGQVQSRKSIEDVIRFAAEEKLFLLADEVYQDSVHDPKCEFVSYKKVLFEMGPPFSSSVELASFNSISKGYFGECGLRGGYVEFVNLDPTVMGHVYTLFSMDNCAAVLGQIILDIMAHPPQPGDPSYPTFSEEVRAIQDTLASNVQRVQTVLGSLPGISCQPIKGGIFAFPQLHIPPCAIQQAKEAGMEPDVFYASRLLEETGLCVGAGSEHGQSEGTHHIRLCIATPTENMEEVLNRLSTFHLSFRSHFS</sequence>
<evidence type="ECO:0000313" key="11">
    <source>
        <dbReference type="EMBL" id="KAG5286715.1"/>
    </source>
</evidence>
<comment type="subunit">
    <text evidence="2">Homodimer.</text>
</comment>
<evidence type="ECO:0000256" key="8">
    <source>
        <dbReference type="ARBA" id="ARBA00026106"/>
    </source>
</evidence>
<keyword evidence="12" id="KW-1185">Reference proteome</keyword>
<dbReference type="EC" id="2.6.1.2" evidence="8"/>
<protein>
    <recommendedName>
        <fullName evidence="8">alanine transaminase</fullName>
        <ecNumber evidence="8">2.6.1.2</ecNumber>
    </recommendedName>
</protein>
<dbReference type="Gene3D" id="1.10.287.1970">
    <property type="match status" value="1"/>
</dbReference>
<dbReference type="Proteomes" id="UP000823561">
    <property type="component" value="Chromosome 1"/>
</dbReference>
<evidence type="ECO:0000259" key="10">
    <source>
        <dbReference type="Pfam" id="PF00155"/>
    </source>
</evidence>
<dbReference type="InterPro" id="IPR045088">
    <property type="entry name" value="ALAT1/2-like"/>
</dbReference>
<accession>A0AAV6HKS8</accession>
<gene>
    <name evidence="11" type="ORF">AALO_G00017980</name>
</gene>
<keyword evidence="3" id="KW-0032">Aminotransferase</keyword>
<dbReference type="CDD" id="cd00609">
    <property type="entry name" value="AAT_like"/>
    <property type="match status" value="1"/>
</dbReference>
<dbReference type="FunFam" id="3.40.640.10:FF:000129">
    <property type="entry name" value="Alanine aminotransferase 2"/>
    <property type="match status" value="1"/>
</dbReference>
<evidence type="ECO:0000256" key="6">
    <source>
        <dbReference type="ARBA" id="ARBA00025708"/>
    </source>
</evidence>
<evidence type="ECO:0000256" key="7">
    <source>
        <dbReference type="ARBA" id="ARBA00025785"/>
    </source>
</evidence>
<feature type="domain" description="Aminotransferase class I/classII large" evidence="10">
    <location>
        <begin position="99"/>
        <end position="465"/>
    </location>
</feature>
<keyword evidence="5" id="KW-0663">Pyridoxal phosphate</keyword>
<dbReference type="PANTHER" id="PTHR11751:SF469">
    <property type="entry name" value="ALANINE TRANSAMINASE"/>
    <property type="match status" value="1"/>
</dbReference>
<evidence type="ECO:0000256" key="5">
    <source>
        <dbReference type="ARBA" id="ARBA00022898"/>
    </source>
</evidence>
<comment type="pathway">
    <text evidence="6">Amino-acid degradation; L-alanine degradation via transaminase pathway; pyruvate from L-alanine: step 1/1.</text>
</comment>
<name>A0AAV6HKS8_9TELE</name>
<evidence type="ECO:0000256" key="2">
    <source>
        <dbReference type="ARBA" id="ARBA00011738"/>
    </source>
</evidence>
<comment type="caution">
    <text evidence="11">The sequence shown here is derived from an EMBL/GenBank/DDBJ whole genome shotgun (WGS) entry which is preliminary data.</text>
</comment>
<evidence type="ECO:0000256" key="9">
    <source>
        <dbReference type="ARBA" id="ARBA00047412"/>
    </source>
</evidence>
<dbReference type="InterPro" id="IPR015422">
    <property type="entry name" value="PyrdxlP-dep_Trfase_small"/>
</dbReference>
<dbReference type="Pfam" id="PF00155">
    <property type="entry name" value="Aminotran_1_2"/>
    <property type="match status" value="1"/>
</dbReference>
<evidence type="ECO:0000313" key="12">
    <source>
        <dbReference type="Proteomes" id="UP000823561"/>
    </source>
</evidence>
<reference evidence="11 12" key="1">
    <citation type="submission" date="2020-10" db="EMBL/GenBank/DDBJ databases">
        <title>Chromosome-scale genome assembly of the Allis shad, Alosa alosa.</title>
        <authorList>
            <person name="Margot Z."/>
            <person name="Christophe K."/>
            <person name="Cabau C."/>
            <person name="Louis A."/>
            <person name="Berthelot C."/>
            <person name="Parey E."/>
            <person name="Roest Crollius H."/>
            <person name="Montfort J."/>
            <person name="Robinson-Rechavi M."/>
            <person name="Bucao C."/>
            <person name="Bouchez O."/>
            <person name="Gislard M."/>
            <person name="Lluch J."/>
            <person name="Milhes M."/>
            <person name="Lampietro C."/>
            <person name="Lopez Roques C."/>
            <person name="Donnadieu C."/>
            <person name="Braasch I."/>
            <person name="Desvignes T."/>
            <person name="Postlethwait J."/>
            <person name="Bobe J."/>
            <person name="Guiguen Y."/>
        </authorList>
    </citation>
    <scope>NUCLEOTIDE SEQUENCE [LARGE SCALE GENOMIC DNA]</scope>
    <source>
        <strain evidence="11">M-15738</strain>
        <tissue evidence="11">Blood</tissue>
    </source>
</reference>
<comment type="catalytic activity">
    <reaction evidence="9">
        <text>L-alanine + 2-oxoglutarate = pyruvate + L-glutamate</text>
        <dbReference type="Rhea" id="RHEA:19453"/>
        <dbReference type="ChEBI" id="CHEBI:15361"/>
        <dbReference type="ChEBI" id="CHEBI:16810"/>
        <dbReference type="ChEBI" id="CHEBI:29985"/>
        <dbReference type="ChEBI" id="CHEBI:57972"/>
        <dbReference type="EC" id="2.6.1.2"/>
    </reaction>
</comment>
<evidence type="ECO:0000256" key="4">
    <source>
        <dbReference type="ARBA" id="ARBA00022679"/>
    </source>
</evidence>
<dbReference type="Gene3D" id="3.90.1150.10">
    <property type="entry name" value="Aspartate Aminotransferase, domain 1"/>
    <property type="match status" value="1"/>
</dbReference>
<dbReference type="PANTHER" id="PTHR11751">
    <property type="entry name" value="ALANINE AMINOTRANSFERASE"/>
    <property type="match status" value="1"/>
</dbReference>
<dbReference type="GO" id="GO:0004021">
    <property type="term" value="F:L-alanine:2-oxoglutarate aminotransferase activity"/>
    <property type="evidence" value="ECO:0007669"/>
    <property type="project" value="UniProtKB-EC"/>
</dbReference>
<organism evidence="11 12">
    <name type="scientific">Alosa alosa</name>
    <name type="common">allis shad</name>
    <dbReference type="NCBI Taxonomy" id="278164"/>
    <lineage>
        <taxon>Eukaryota</taxon>
        <taxon>Metazoa</taxon>
        <taxon>Chordata</taxon>
        <taxon>Craniata</taxon>
        <taxon>Vertebrata</taxon>
        <taxon>Euteleostomi</taxon>
        <taxon>Actinopterygii</taxon>
        <taxon>Neopterygii</taxon>
        <taxon>Teleostei</taxon>
        <taxon>Clupei</taxon>
        <taxon>Clupeiformes</taxon>
        <taxon>Clupeoidei</taxon>
        <taxon>Clupeidae</taxon>
        <taxon>Alosa</taxon>
    </lineage>
</organism>
<evidence type="ECO:0000256" key="1">
    <source>
        <dbReference type="ARBA" id="ARBA00001933"/>
    </source>
</evidence>
<dbReference type="GO" id="GO:0030170">
    <property type="term" value="F:pyridoxal phosphate binding"/>
    <property type="evidence" value="ECO:0007669"/>
    <property type="project" value="InterPro"/>
</dbReference>
<dbReference type="InterPro" id="IPR015424">
    <property type="entry name" value="PyrdxlP-dep_Trfase"/>
</dbReference>
<dbReference type="EMBL" id="JADWDJ010000001">
    <property type="protein sequence ID" value="KAG5286715.1"/>
    <property type="molecule type" value="Genomic_DNA"/>
</dbReference>
<dbReference type="Gene3D" id="3.40.640.10">
    <property type="entry name" value="Type I PLP-dependent aspartate aminotransferase-like (Major domain)"/>
    <property type="match status" value="1"/>
</dbReference>